<name>A0A2P1PXJ4_9GAMM</name>
<accession>A0A2P1PXJ4</accession>
<dbReference type="EMBL" id="CP027860">
    <property type="protein sequence ID" value="AVP99552.1"/>
    <property type="molecule type" value="Genomic_DNA"/>
</dbReference>
<dbReference type="Proteomes" id="UP000241074">
    <property type="component" value="Chromosome"/>
</dbReference>
<feature type="region of interest" description="Disordered" evidence="1">
    <location>
        <begin position="38"/>
        <end position="60"/>
    </location>
</feature>
<gene>
    <name evidence="2" type="ORF">C7S18_21290</name>
</gene>
<protein>
    <submittedName>
        <fullName evidence="2">Uncharacterized protein</fullName>
    </submittedName>
</protein>
<keyword evidence="3" id="KW-1185">Reference proteome</keyword>
<reference evidence="2 3" key="2">
    <citation type="submission" date="2018-03" db="EMBL/GenBank/DDBJ databases">
        <authorList>
            <person name="Keele B.F."/>
        </authorList>
    </citation>
    <scope>NUCLEOTIDE SEQUENCE [LARGE SCALE GENOMIC DNA]</scope>
    <source>
        <strain evidence="2 3">D13</strain>
    </source>
</reference>
<organism evidence="2 3">
    <name type="scientific">Ahniella affigens</name>
    <dbReference type="NCBI Taxonomy" id="2021234"/>
    <lineage>
        <taxon>Bacteria</taxon>
        <taxon>Pseudomonadati</taxon>
        <taxon>Pseudomonadota</taxon>
        <taxon>Gammaproteobacteria</taxon>
        <taxon>Lysobacterales</taxon>
        <taxon>Rhodanobacteraceae</taxon>
        <taxon>Ahniella</taxon>
    </lineage>
</organism>
<evidence type="ECO:0000313" key="2">
    <source>
        <dbReference type="EMBL" id="AVP99552.1"/>
    </source>
</evidence>
<evidence type="ECO:0000256" key="1">
    <source>
        <dbReference type="SAM" id="MobiDB-lite"/>
    </source>
</evidence>
<proteinExistence type="predicted"/>
<dbReference type="AlphaFoldDB" id="A0A2P1PXJ4"/>
<evidence type="ECO:0000313" key="3">
    <source>
        <dbReference type="Proteomes" id="UP000241074"/>
    </source>
</evidence>
<reference evidence="2 3" key="1">
    <citation type="submission" date="2018-03" db="EMBL/GenBank/DDBJ databases">
        <title>Ahniella affigens gen. nov., sp. nov., a gammaproteobacterium isolated from sandy soil near a stream.</title>
        <authorList>
            <person name="Ko Y."/>
            <person name="Kim J.-H."/>
        </authorList>
    </citation>
    <scope>NUCLEOTIDE SEQUENCE [LARGE SCALE GENOMIC DNA]</scope>
    <source>
        <strain evidence="2 3">D13</strain>
    </source>
</reference>
<sequence>MLCPDSKGFQISFNRFAKHDTTWGDRPSLNGRAALAIASNSQPASQPAKNSVLQNGVNQT</sequence>
<dbReference type="KEGG" id="xba:C7S18_21290"/>